<proteinExistence type="inferred from homology"/>
<dbReference type="PROSITE" id="PS00061">
    <property type="entry name" value="ADH_SHORT"/>
    <property type="match status" value="1"/>
</dbReference>
<sequence length="264" mass="26699">MTQAHGKALVTGASSGIGAEYAAQLAARGHDLVLVARDAARLEALAARLGGETGVAVEVLPADLTRPADLAAVAARLAADAALRLLVNCAGLGPMGPVLPGPASGYDPMVALNVTALQHLTLAAAPAFAERGGGTIVNVSSVVALLPERFNAVYAASKAYVLALTQGLAAELAPRGVRLQAVLPGITRTELFARAGADLDRIPAAMIMEARDLVAAALAGLDAGEPVTIPSLPEIDDWAAFEAARLRLGPNLSRSAPAARYGLG</sequence>
<gene>
    <name evidence="4" type="ordered locus">Mrad2831_4444</name>
</gene>
<comment type="similarity">
    <text evidence="1 3">Belongs to the short-chain dehydrogenases/reductases (SDR) family.</text>
</comment>
<dbReference type="GeneID" id="6140509"/>
<dbReference type="Pfam" id="PF00106">
    <property type="entry name" value="adh_short"/>
    <property type="match status" value="1"/>
</dbReference>
<dbReference type="PATRIC" id="fig|426355.14.peg.4524"/>
<organism evidence="4 5">
    <name type="scientific">Methylobacterium radiotolerans (strain ATCC 27329 / DSM 1819 / JCM 2831 / NBRC 15690 / NCIMB 10815 / 0-1)</name>
    <dbReference type="NCBI Taxonomy" id="426355"/>
    <lineage>
        <taxon>Bacteria</taxon>
        <taxon>Pseudomonadati</taxon>
        <taxon>Pseudomonadota</taxon>
        <taxon>Alphaproteobacteria</taxon>
        <taxon>Hyphomicrobiales</taxon>
        <taxon>Methylobacteriaceae</taxon>
        <taxon>Methylobacterium</taxon>
    </lineage>
</organism>
<dbReference type="InterPro" id="IPR002347">
    <property type="entry name" value="SDR_fam"/>
</dbReference>
<dbReference type="Gene3D" id="3.40.50.720">
    <property type="entry name" value="NAD(P)-binding Rossmann-like Domain"/>
    <property type="match status" value="1"/>
</dbReference>
<evidence type="ECO:0000313" key="4">
    <source>
        <dbReference type="EMBL" id="ACB26410.1"/>
    </source>
</evidence>
<evidence type="ECO:0000313" key="5">
    <source>
        <dbReference type="Proteomes" id="UP000006589"/>
    </source>
</evidence>
<dbReference type="eggNOG" id="COG0300">
    <property type="taxonomic scope" value="Bacteria"/>
</dbReference>
<evidence type="ECO:0000256" key="2">
    <source>
        <dbReference type="ARBA" id="ARBA00023002"/>
    </source>
</evidence>
<dbReference type="RefSeq" id="WP_012321364.1">
    <property type="nucleotide sequence ID" value="NC_010505.1"/>
</dbReference>
<dbReference type="EMBL" id="CP001001">
    <property type="protein sequence ID" value="ACB26410.1"/>
    <property type="molecule type" value="Genomic_DNA"/>
</dbReference>
<dbReference type="GO" id="GO:0016491">
    <property type="term" value="F:oxidoreductase activity"/>
    <property type="evidence" value="ECO:0007669"/>
    <property type="project" value="UniProtKB-KW"/>
</dbReference>
<dbReference type="InterPro" id="IPR036291">
    <property type="entry name" value="NAD(P)-bd_dom_sf"/>
</dbReference>
<dbReference type="HOGENOM" id="CLU_010194_2_1_5"/>
<dbReference type="KEGG" id="mrd:Mrad2831_4444"/>
<dbReference type="STRING" id="426355.Mrad2831_4444"/>
<dbReference type="PRINTS" id="PR00080">
    <property type="entry name" value="SDRFAMILY"/>
</dbReference>
<dbReference type="GO" id="GO:0016020">
    <property type="term" value="C:membrane"/>
    <property type="evidence" value="ECO:0007669"/>
    <property type="project" value="TreeGrafter"/>
</dbReference>
<evidence type="ECO:0000256" key="3">
    <source>
        <dbReference type="RuleBase" id="RU000363"/>
    </source>
</evidence>
<accession>B1M4B5</accession>
<dbReference type="CDD" id="cd05233">
    <property type="entry name" value="SDR_c"/>
    <property type="match status" value="1"/>
</dbReference>
<evidence type="ECO:0000256" key="1">
    <source>
        <dbReference type="ARBA" id="ARBA00006484"/>
    </source>
</evidence>
<dbReference type="Proteomes" id="UP000006589">
    <property type="component" value="Chromosome"/>
</dbReference>
<protein>
    <submittedName>
        <fullName evidence="4">Short-chain dehydrogenase/reductase SDR</fullName>
    </submittedName>
</protein>
<dbReference type="PRINTS" id="PR00081">
    <property type="entry name" value="GDHRDH"/>
</dbReference>
<name>B1M4B5_METRJ</name>
<dbReference type="PIRSF" id="PIRSF000126">
    <property type="entry name" value="11-beta-HSD1"/>
    <property type="match status" value="1"/>
</dbReference>
<dbReference type="OrthoDB" id="9810734at2"/>
<dbReference type="AlphaFoldDB" id="B1M4B5"/>
<dbReference type="PANTHER" id="PTHR44196:SF2">
    <property type="entry name" value="SHORT-CHAIN DEHYDROGENASE-RELATED"/>
    <property type="match status" value="1"/>
</dbReference>
<dbReference type="SUPFAM" id="SSF51735">
    <property type="entry name" value="NAD(P)-binding Rossmann-fold domains"/>
    <property type="match status" value="1"/>
</dbReference>
<dbReference type="PANTHER" id="PTHR44196">
    <property type="entry name" value="DEHYDROGENASE/REDUCTASE SDR FAMILY MEMBER 7B"/>
    <property type="match status" value="1"/>
</dbReference>
<keyword evidence="2" id="KW-0560">Oxidoreductase</keyword>
<reference evidence="4 5" key="1">
    <citation type="submission" date="2008-03" db="EMBL/GenBank/DDBJ databases">
        <title>Complete sequence of chromosome of Methylobacterium radiotolerans JCM 2831.</title>
        <authorList>
            <consortium name="US DOE Joint Genome Institute"/>
            <person name="Copeland A."/>
            <person name="Lucas S."/>
            <person name="Lapidus A."/>
            <person name="Glavina del Rio T."/>
            <person name="Dalin E."/>
            <person name="Tice H."/>
            <person name="Bruce D."/>
            <person name="Goodwin L."/>
            <person name="Pitluck S."/>
            <person name="Kiss H."/>
            <person name="Brettin T."/>
            <person name="Detter J.C."/>
            <person name="Han C."/>
            <person name="Kuske C.R."/>
            <person name="Schmutz J."/>
            <person name="Larimer F."/>
            <person name="Land M."/>
            <person name="Hauser L."/>
            <person name="Kyrpides N."/>
            <person name="Mikhailova N."/>
            <person name="Marx C.J."/>
            <person name="Richardson P."/>
        </authorList>
    </citation>
    <scope>NUCLEOTIDE SEQUENCE [LARGE SCALE GENOMIC DNA]</scope>
    <source>
        <strain evidence="5">ATCC 27329 / DSM 1819 / JCM 2831 / NBRC 15690 / NCIMB 10815 / 0-1</strain>
    </source>
</reference>
<dbReference type="InterPro" id="IPR020904">
    <property type="entry name" value="Sc_DH/Rdtase_CS"/>
</dbReference>